<name>A0AAV1ZWS4_9ARAC</name>
<accession>A0AAV1ZWS4</accession>
<dbReference type="Proteomes" id="UP001497382">
    <property type="component" value="Unassembled WGS sequence"/>
</dbReference>
<proteinExistence type="predicted"/>
<sequence>MNVKSLNVGLRKNDKFKQPLSYVVDDEKVKFLDNVLNWLDRWEEMDCTTGGFSKETHAALKVTTTAIAEIAVYCKDRRWMQLSILLCAAERNVPIVKLEQLNLPFTKLHF</sequence>
<organism evidence="1 2">
    <name type="scientific">Larinioides sclopetarius</name>
    <dbReference type="NCBI Taxonomy" id="280406"/>
    <lineage>
        <taxon>Eukaryota</taxon>
        <taxon>Metazoa</taxon>
        <taxon>Ecdysozoa</taxon>
        <taxon>Arthropoda</taxon>
        <taxon>Chelicerata</taxon>
        <taxon>Arachnida</taxon>
        <taxon>Araneae</taxon>
        <taxon>Araneomorphae</taxon>
        <taxon>Entelegynae</taxon>
        <taxon>Araneoidea</taxon>
        <taxon>Araneidae</taxon>
        <taxon>Larinioides</taxon>
    </lineage>
</organism>
<protein>
    <submittedName>
        <fullName evidence="1">Uncharacterized protein</fullName>
    </submittedName>
</protein>
<comment type="caution">
    <text evidence="1">The sequence shown here is derived from an EMBL/GenBank/DDBJ whole genome shotgun (WGS) entry which is preliminary data.</text>
</comment>
<gene>
    <name evidence="1" type="ORF">LARSCL_LOCUS7754</name>
</gene>
<dbReference type="EMBL" id="CAXIEN010000081">
    <property type="protein sequence ID" value="CAL1274876.1"/>
    <property type="molecule type" value="Genomic_DNA"/>
</dbReference>
<evidence type="ECO:0000313" key="2">
    <source>
        <dbReference type="Proteomes" id="UP001497382"/>
    </source>
</evidence>
<dbReference type="AlphaFoldDB" id="A0AAV1ZWS4"/>
<evidence type="ECO:0000313" key="1">
    <source>
        <dbReference type="EMBL" id="CAL1274876.1"/>
    </source>
</evidence>
<keyword evidence="2" id="KW-1185">Reference proteome</keyword>
<reference evidence="1 2" key="1">
    <citation type="submission" date="2024-04" db="EMBL/GenBank/DDBJ databases">
        <authorList>
            <person name="Rising A."/>
            <person name="Reimegard J."/>
            <person name="Sonavane S."/>
            <person name="Akerstrom W."/>
            <person name="Nylinder S."/>
            <person name="Hedman E."/>
            <person name="Kallberg Y."/>
        </authorList>
    </citation>
    <scope>NUCLEOTIDE SEQUENCE [LARGE SCALE GENOMIC DNA]</scope>
</reference>